<dbReference type="InterPro" id="IPR003724">
    <property type="entry name" value="CblAdoTrfase_CobA"/>
</dbReference>
<dbReference type="CDD" id="cd00561">
    <property type="entry name" value="CobA_ACA"/>
    <property type="match status" value="1"/>
</dbReference>
<protein>
    <submittedName>
        <fullName evidence="2">Cob(I)yrinic acid a,c-diamide adenosyltransferase</fullName>
        <ecNumber evidence="2">2.5.1.17</ecNumber>
    </submittedName>
</protein>
<dbReference type="EMBL" id="MLJW01000113">
    <property type="protein sequence ID" value="OIQ98852.1"/>
    <property type="molecule type" value="Genomic_DNA"/>
</dbReference>
<dbReference type="PANTHER" id="PTHR46638:SF1">
    <property type="entry name" value="CORRINOID ADENOSYLTRANSFERASE"/>
    <property type="match status" value="1"/>
</dbReference>
<dbReference type="PANTHER" id="PTHR46638">
    <property type="entry name" value="CORRINOID ADENOSYLTRANSFERASE"/>
    <property type="match status" value="1"/>
</dbReference>
<dbReference type="NCBIfam" id="NF004637">
    <property type="entry name" value="PRK05986.1"/>
    <property type="match status" value="1"/>
</dbReference>
<name>A0A1J5S3N4_9ZZZZ</name>
<keyword evidence="2" id="KW-0808">Transferase</keyword>
<dbReference type="PIRSF" id="PIRSF015617">
    <property type="entry name" value="Adensltrnsf_CobA"/>
    <property type="match status" value="1"/>
</dbReference>
<dbReference type="AlphaFoldDB" id="A0A1J5S3N4"/>
<dbReference type="GO" id="GO:0008817">
    <property type="term" value="F:corrinoid adenosyltransferase activity"/>
    <property type="evidence" value="ECO:0007669"/>
    <property type="project" value="UniProtKB-EC"/>
</dbReference>
<dbReference type="Gene3D" id="3.40.50.300">
    <property type="entry name" value="P-loop containing nucleotide triphosphate hydrolases"/>
    <property type="match status" value="1"/>
</dbReference>
<reference evidence="2" key="1">
    <citation type="submission" date="2016-10" db="EMBL/GenBank/DDBJ databases">
        <title>Sequence of Gallionella enrichment culture.</title>
        <authorList>
            <person name="Poehlein A."/>
            <person name="Muehling M."/>
            <person name="Daniel R."/>
        </authorList>
    </citation>
    <scope>NUCLEOTIDE SEQUENCE</scope>
</reference>
<dbReference type="InterPro" id="IPR027417">
    <property type="entry name" value="P-loop_NTPase"/>
</dbReference>
<dbReference type="GO" id="GO:0009236">
    <property type="term" value="P:cobalamin biosynthetic process"/>
    <property type="evidence" value="ECO:0007669"/>
    <property type="project" value="InterPro"/>
</dbReference>
<organism evidence="2">
    <name type="scientific">mine drainage metagenome</name>
    <dbReference type="NCBI Taxonomy" id="410659"/>
    <lineage>
        <taxon>unclassified sequences</taxon>
        <taxon>metagenomes</taxon>
        <taxon>ecological metagenomes</taxon>
    </lineage>
</organism>
<feature type="region of interest" description="Disordered" evidence="1">
    <location>
        <begin position="1"/>
        <end position="23"/>
    </location>
</feature>
<gene>
    <name evidence="2" type="primary">cobO_2</name>
    <name evidence="2" type="ORF">GALL_190940</name>
</gene>
<dbReference type="SUPFAM" id="SSF52540">
    <property type="entry name" value="P-loop containing nucleoside triphosphate hydrolases"/>
    <property type="match status" value="1"/>
</dbReference>
<dbReference type="NCBIfam" id="TIGR00708">
    <property type="entry name" value="cobA"/>
    <property type="match status" value="1"/>
</dbReference>
<evidence type="ECO:0000313" key="2">
    <source>
        <dbReference type="EMBL" id="OIQ98852.1"/>
    </source>
</evidence>
<sequence>MPDSSQPSESDHRQAMQAMQAEMRRKISAAKEKRGLVIVHTGNGKGKTTAAFGMLTRMLAHTRRCAVIQFVKSHNDAVARLLQSPLLSWHHVGDGFTWDTQNRAADIASCRAGWKLACDHLQSPDLSFLLLDELNVVLAYDYLPVAEVLEALATRNPNLHVVITGRGAPEALVSAADLVTEMREIKHPFSAGVKAQLGIEF</sequence>
<accession>A0A1J5S3N4</accession>
<proteinExistence type="predicted"/>
<evidence type="ECO:0000256" key="1">
    <source>
        <dbReference type="SAM" id="MobiDB-lite"/>
    </source>
</evidence>
<dbReference type="EC" id="2.5.1.17" evidence="2"/>
<comment type="caution">
    <text evidence="2">The sequence shown here is derived from an EMBL/GenBank/DDBJ whole genome shotgun (WGS) entry which is preliminary data.</text>
</comment>
<dbReference type="GO" id="GO:0005524">
    <property type="term" value="F:ATP binding"/>
    <property type="evidence" value="ECO:0007669"/>
    <property type="project" value="InterPro"/>
</dbReference>
<dbReference type="Pfam" id="PF02572">
    <property type="entry name" value="CobA_CobO_BtuR"/>
    <property type="match status" value="1"/>
</dbReference>